<evidence type="ECO:0000256" key="1">
    <source>
        <dbReference type="ARBA" id="ARBA00005417"/>
    </source>
</evidence>
<dbReference type="GO" id="GO:0055085">
    <property type="term" value="P:transmembrane transport"/>
    <property type="evidence" value="ECO:0007669"/>
    <property type="project" value="UniProtKB-ARBA"/>
</dbReference>
<dbReference type="AlphaFoldDB" id="A0A7D4TFJ7"/>
<dbReference type="EMBL" id="CP054038">
    <property type="protein sequence ID" value="QKJ19420.1"/>
    <property type="molecule type" value="Genomic_DNA"/>
</dbReference>
<keyword evidence="4 6" id="KW-0067">ATP-binding</keyword>
<comment type="similarity">
    <text evidence="1">Belongs to the ABC transporter superfamily.</text>
</comment>
<dbReference type="Pfam" id="PF00005">
    <property type="entry name" value="ABC_tran"/>
    <property type="match status" value="1"/>
</dbReference>
<feature type="domain" description="ABC transporter" evidence="5">
    <location>
        <begin position="11"/>
        <end position="259"/>
    </location>
</feature>
<dbReference type="InterPro" id="IPR027417">
    <property type="entry name" value="P-loop_NTPase"/>
</dbReference>
<keyword evidence="3" id="KW-0547">Nucleotide-binding</keyword>
<dbReference type="SUPFAM" id="SSF52540">
    <property type="entry name" value="P-loop containing nucleoside triphosphate hydrolases"/>
    <property type="match status" value="1"/>
</dbReference>
<organism evidence="6 7">
    <name type="scientific">Microbacterium hominis</name>
    <dbReference type="NCBI Taxonomy" id="162426"/>
    <lineage>
        <taxon>Bacteria</taxon>
        <taxon>Bacillati</taxon>
        <taxon>Actinomycetota</taxon>
        <taxon>Actinomycetes</taxon>
        <taxon>Micrococcales</taxon>
        <taxon>Microbacteriaceae</taxon>
        <taxon>Microbacterium</taxon>
    </lineage>
</organism>
<accession>A0A7D4TFJ7</accession>
<dbReference type="InterPro" id="IPR003593">
    <property type="entry name" value="AAA+_ATPase"/>
</dbReference>
<dbReference type="Proteomes" id="UP000502498">
    <property type="component" value="Chromosome"/>
</dbReference>
<dbReference type="PROSITE" id="PS50893">
    <property type="entry name" value="ABC_TRANSPORTER_2"/>
    <property type="match status" value="1"/>
</dbReference>
<dbReference type="PANTHER" id="PTHR43776:SF7">
    <property type="entry name" value="D,D-DIPEPTIDE TRANSPORT ATP-BINDING PROTEIN DDPF-RELATED"/>
    <property type="match status" value="1"/>
</dbReference>
<gene>
    <name evidence="6" type="ORF">HQM25_08585</name>
</gene>
<dbReference type="GO" id="GO:0005524">
    <property type="term" value="F:ATP binding"/>
    <property type="evidence" value="ECO:0007669"/>
    <property type="project" value="UniProtKB-KW"/>
</dbReference>
<dbReference type="Gene3D" id="3.40.50.300">
    <property type="entry name" value="P-loop containing nucleotide triphosphate hydrolases"/>
    <property type="match status" value="1"/>
</dbReference>
<sequence length="262" mass="27715">MTRRRDTDVSIRALDLSLARTGRGGAPQRVVEGVSFELPHAGTLAVMGPTGSGKSSLAAAIAGDVAAGVTVVGGEAEVEGISLRRPGRSRRLHTYLAGYLAQGAGATLPARMTVAEVIGEPITSRDRRVNQRALAVRVASLLDEVMLPLGSAAKYPYELSAGMRQRVAFARALVLQPMILVADEPFANMDVEVRQAARDAIIRRRSSFGMSVLVVTNDRDVVTELGADVLVLRNGHPVAYGHGGGELLWTPSGEADRRLVGS</sequence>
<protein>
    <submittedName>
        <fullName evidence="6">ATP-binding cassette domain-containing protein</fullName>
    </submittedName>
</protein>
<dbReference type="InterPro" id="IPR017871">
    <property type="entry name" value="ABC_transporter-like_CS"/>
</dbReference>
<evidence type="ECO:0000256" key="3">
    <source>
        <dbReference type="ARBA" id="ARBA00022741"/>
    </source>
</evidence>
<evidence type="ECO:0000256" key="4">
    <source>
        <dbReference type="ARBA" id="ARBA00022840"/>
    </source>
</evidence>
<evidence type="ECO:0000313" key="6">
    <source>
        <dbReference type="EMBL" id="QKJ19420.1"/>
    </source>
</evidence>
<proteinExistence type="inferred from homology"/>
<evidence type="ECO:0000259" key="5">
    <source>
        <dbReference type="PROSITE" id="PS50893"/>
    </source>
</evidence>
<name>A0A7D4TFJ7_9MICO</name>
<dbReference type="PANTHER" id="PTHR43776">
    <property type="entry name" value="TRANSPORT ATP-BINDING PROTEIN"/>
    <property type="match status" value="1"/>
</dbReference>
<evidence type="ECO:0000256" key="2">
    <source>
        <dbReference type="ARBA" id="ARBA00022448"/>
    </source>
</evidence>
<dbReference type="SMART" id="SM00382">
    <property type="entry name" value="AAA"/>
    <property type="match status" value="1"/>
</dbReference>
<dbReference type="PROSITE" id="PS00211">
    <property type="entry name" value="ABC_TRANSPORTER_1"/>
    <property type="match status" value="1"/>
</dbReference>
<keyword evidence="2" id="KW-0813">Transport</keyword>
<dbReference type="InterPro" id="IPR003439">
    <property type="entry name" value="ABC_transporter-like_ATP-bd"/>
</dbReference>
<dbReference type="GO" id="GO:0016887">
    <property type="term" value="F:ATP hydrolysis activity"/>
    <property type="evidence" value="ECO:0007669"/>
    <property type="project" value="InterPro"/>
</dbReference>
<evidence type="ECO:0000313" key="7">
    <source>
        <dbReference type="Proteomes" id="UP000502498"/>
    </source>
</evidence>
<dbReference type="InterPro" id="IPR050319">
    <property type="entry name" value="ABC_transp_ATP-bind"/>
</dbReference>
<reference evidence="6 7" key="1">
    <citation type="submission" date="2020-05" db="EMBL/GenBank/DDBJ databases">
        <title>Strain PA2F3 complete genome.</title>
        <authorList>
            <person name="Kim Y.-S."/>
            <person name="Kim S.-J."/>
            <person name="Jung H.-k."/>
            <person name="Kim S.-E."/>
            <person name="Kim K.-H."/>
        </authorList>
    </citation>
    <scope>NUCLEOTIDE SEQUENCE [LARGE SCALE GENOMIC DNA]</scope>
    <source>
        <strain evidence="6 7">PA2F3</strain>
    </source>
</reference>
<dbReference type="RefSeq" id="WP_172989860.1">
    <property type="nucleotide sequence ID" value="NZ_CP054038.1"/>
</dbReference>